<sequence length="112" mass="12455">MKNVYLATYFGRLKRYVGGAYRMYTNYDGSNGKFGNTYVKATSSDDSKLTVYSSLQGNDENKVHIILINRSATAQTANISVSGIQSYTNASVYAMLKTQEEISLLQLQSRIS</sequence>
<evidence type="ECO:0000313" key="1">
    <source>
        <dbReference type="EMBL" id="UOE42067.1"/>
    </source>
</evidence>
<evidence type="ECO:0000313" key="2">
    <source>
        <dbReference type="Proteomes" id="UP000831460"/>
    </source>
</evidence>
<accession>A0ABY4BS86</accession>
<dbReference type="Proteomes" id="UP000831460">
    <property type="component" value="Chromosome"/>
</dbReference>
<dbReference type="Gene3D" id="2.60.40.1180">
    <property type="entry name" value="Golgi alpha-mannosidase II"/>
    <property type="match status" value="1"/>
</dbReference>
<proteinExistence type="predicted"/>
<dbReference type="InterPro" id="IPR013780">
    <property type="entry name" value="Glyco_hydro_b"/>
</dbReference>
<organism evidence="1 2">
    <name type="scientific">Chryseobacterium suipulveris</name>
    <dbReference type="NCBI Taxonomy" id="2929800"/>
    <lineage>
        <taxon>Bacteria</taxon>
        <taxon>Pseudomonadati</taxon>
        <taxon>Bacteroidota</taxon>
        <taxon>Flavobacteriia</taxon>
        <taxon>Flavobacteriales</taxon>
        <taxon>Weeksellaceae</taxon>
        <taxon>Chryseobacterium group</taxon>
        <taxon>Chryseobacterium</taxon>
    </lineage>
</organism>
<dbReference type="EMBL" id="CP094532">
    <property type="protein sequence ID" value="UOE42067.1"/>
    <property type="molecule type" value="Genomic_DNA"/>
</dbReference>
<dbReference type="RefSeq" id="WP_243551012.1">
    <property type="nucleotide sequence ID" value="NZ_CP094532.1"/>
</dbReference>
<reference evidence="1 2" key="1">
    <citation type="submission" date="2022-03" db="EMBL/GenBank/DDBJ databases">
        <title>Chryseobacterium sp. isolated from particulate matters in swine house.</title>
        <authorList>
            <person name="Won M."/>
            <person name="Kim S.-J."/>
            <person name="Kwon S.-W."/>
        </authorList>
    </citation>
    <scope>NUCLEOTIDE SEQUENCE [LARGE SCALE GENOMIC DNA]</scope>
    <source>
        <strain evidence="1 2">SC2-2</strain>
    </source>
</reference>
<evidence type="ECO:0008006" key="3">
    <source>
        <dbReference type="Google" id="ProtNLM"/>
    </source>
</evidence>
<gene>
    <name evidence="1" type="ORF">MTP09_05375</name>
</gene>
<name>A0ABY4BS86_9FLAO</name>
<protein>
    <recommendedName>
        <fullName evidence="3">Glycosyl hydrolase family 30 beta sandwich domain-containing protein</fullName>
    </recommendedName>
</protein>
<keyword evidence="2" id="KW-1185">Reference proteome</keyword>